<feature type="compositionally biased region" description="Basic residues" evidence="2">
    <location>
        <begin position="630"/>
        <end position="642"/>
    </location>
</feature>
<dbReference type="InterPro" id="IPR036890">
    <property type="entry name" value="HATPase_C_sf"/>
</dbReference>
<comment type="caution">
    <text evidence="3">The sequence shown here is derived from an EMBL/GenBank/DDBJ whole genome shotgun (WGS) entry which is preliminary data.</text>
</comment>
<evidence type="ECO:0000313" key="3">
    <source>
        <dbReference type="EMBL" id="KAJ6649936.1"/>
    </source>
</evidence>
<gene>
    <name evidence="3" type="primary">ALKBH4</name>
    <name evidence="3" type="ORF">Bhyg_05179</name>
</gene>
<dbReference type="SUPFAM" id="SSF55874">
    <property type="entry name" value="ATPase domain of HSP90 chaperone/DNA topoisomerase II/histidine kinase"/>
    <property type="match status" value="1"/>
</dbReference>
<evidence type="ECO:0000313" key="4">
    <source>
        <dbReference type="Proteomes" id="UP001151699"/>
    </source>
</evidence>
<protein>
    <submittedName>
        <fullName evidence="3">Alpha-ketoglutarate-dependent dioxygenase alkB like 4</fullName>
    </submittedName>
</protein>
<reference evidence="3" key="1">
    <citation type="submission" date="2022-07" db="EMBL/GenBank/DDBJ databases">
        <authorList>
            <person name="Trinca V."/>
            <person name="Uliana J.V.C."/>
            <person name="Torres T.T."/>
            <person name="Ward R.J."/>
            <person name="Monesi N."/>
        </authorList>
    </citation>
    <scope>NUCLEOTIDE SEQUENCE</scope>
    <source>
        <strain evidence="3">HSMRA1968</strain>
        <tissue evidence="3">Whole embryos</tissue>
    </source>
</reference>
<dbReference type="PANTHER" id="PTHR12463:SF0">
    <property type="entry name" value="ALPHA-KETOGLUTARATE-DEPENDENT DIOXYGENASE ALKB HOMOLOG 4"/>
    <property type="match status" value="1"/>
</dbReference>
<dbReference type="Pfam" id="PF13589">
    <property type="entry name" value="HATPase_c_3"/>
    <property type="match status" value="1"/>
</dbReference>
<name>A0A9Q0NHP4_9DIPT</name>
<dbReference type="SUPFAM" id="SSF51197">
    <property type="entry name" value="Clavaminate synthase-like"/>
    <property type="match status" value="1"/>
</dbReference>
<dbReference type="GO" id="GO:0032451">
    <property type="term" value="F:demethylase activity"/>
    <property type="evidence" value="ECO:0007669"/>
    <property type="project" value="TreeGrafter"/>
</dbReference>
<evidence type="ECO:0000256" key="2">
    <source>
        <dbReference type="SAM" id="MobiDB-lite"/>
    </source>
</evidence>
<keyword evidence="4" id="KW-1185">Reference proteome</keyword>
<dbReference type="EMBL" id="WJQU01000001">
    <property type="protein sequence ID" value="KAJ6649936.1"/>
    <property type="molecule type" value="Genomic_DNA"/>
</dbReference>
<dbReference type="InterPro" id="IPR037151">
    <property type="entry name" value="AlkB-like_sf"/>
</dbReference>
<dbReference type="Gene3D" id="2.60.120.590">
    <property type="entry name" value="Alpha-ketoglutarate-dependent dioxygenase AlkB-like"/>
    <property type="match status" value="1"/>
</dbReference>
<evidence type="ECO:0000256" key="1">
    <source>
        <dbReference type="ARBA" id="ARBA00001954"/>
    </source>
</evidence>
<dbReference type="AlphaFoldDB" id="A0A9Q0NHP4"/>
<proteinExistence type="predicted"/>
<keyword evidence="3" id="KW-0223">Dioxygenase</keyword>
<feature type="region of interest" description="Disordered" evidence="2">
    <location>
        <begin position="630"/>
        <end position="663"/>
    </location>
</feature>
<dbReference type="GO" id="GO:0070988">
    <property type="term" value="P:demethylation"/>
    <property type="evidence" value="ECO:0007669"/>
    <property type="project" value="InterPro"/>
</dbReference>
<dbReference type="PANTHER" id="PTHR12463">
    <property type="entry name" value="OXYGENASE-RELATED"/>
    <property type="match status" value="1"/>
</dbReference>
<dbReference type="GO" id="GO:0051213">
    <property type="term" value="F:dioxygenase activity"/>
    <property type="evidence" value="ECO:0007669"/>
    <property type="project" value="UniProtKB-KW"/>
</dbReference>
<accession>A0A9Q0NHP4</accession>
<feature type="region of interest" description="Disordered" evidence="2">
    <location>
        <begin position="796"/>
        <end position="833"/>
    </location>
</feature>
<dbReference type="Gene3D" id="3.30.565.10">
    <property type="entry name" value="Histidine kinase-like ATPase, C-terminal domain"/>
    <property type="match status" value="1"/>
</dbReference>
<organism evidence="3 4">
    <name type="scientific">Pseudolycoriella hygida</name>
    <dbReference type="NCBI Taxonomy" id="35572"/>
    <lineage>
        <taxon>Eukaryota</taxon>
        <taxon>Metazoa</taxon>
        <taxon>Ecdysozoa</taxon>
        <taxon>Arthropoda</taxon>
        <taxon>Hexapoda</taxon>
        <taxon>Insecta</taxon>
        <taxon>Pterygota</taxon>
        <taxon>Neoptera</taxon>
        <taxon>Endopterygota</taxon>
        <taxon>Diptera</taxon>
        <taxon>Nematocera</taxon>
        <taxon>Sciaroidea</taxon>
        <taxon>Sciaridae</taxon>
        <taxon>Pseudolycoriella</taxon>
    </lineage>
</organism>
<dbReference type="Proteomes" id="UP001151699">
    <property type="component" value="Chromosome A"/>
</dbReference>
<keyword evidence="3" id="KW-0560">Oxidoreductase</keyword>
<sequence>MDYPKLRLCGCKGCRTCLVCEEELGIEKANLLDVFKTLESYVYCPKCTKLFKGWDVDEVLSDHDNHRSEEGIPFPGVLVKEDFLDENEAANLMKGIDEMPWDASQSGRRKQNFGPKTNFKKMKLALGAFEGFPGFTKFVQAKFENEPLLQDFRTVEQCSLEYDSSKGASIDPHIDDCWVWGERVVTVKNSIDAMATIVHIEFNESFDIRVIDNGCGFDEHILQDIGERRLLRSEPLQKNPYRYGKSGKFLFKAAKMTAEMYIESIKEHSDVRLYKSIIVNTSNYKIYKADRKYKEASVKTSQGSMVLLNNLNLVIGDTAELKVKIVNSIIELALINYEVNFVVKDTATQQTLYESFRSKSLFDKFENFLESNKFFSSIHSISCRKHDVKVEVFICENGTSGKAFQYVYFNKLREHNGKWSKFFNNLCRKKFEDDLNSKCPVYLMNICAENYEHNQLAFNVIIDKCITKCFEELSQPSTEANAEIKDISRRSNANERARTFNEASHNIGNDSQRQGVRLGDYIFNNSYENYALKNPSKDLYRRKVCENWVVSLNKPKPKDNDSLMSVPIEKPNTQQVGYSFKKPKRITKPKENKQKLQSMPKVSTQIYKPSQNLNAFNNSSLIRASKKLIKKSSVRDKRHNSSKHQVDTQLETKLPGNSKKSKTSTCVAKDVPIELLYNVDPSVPDIKLTDLNDSEMMGSFKPLGHSVANDNSSNKFLDFSLNRRITASNSIVNLSTSFAVHARNDPFTGFLETSPKEFFPPTGSSFYSETSALHFRRNNNESVHTHYRRQTFCNVSDNNSLHKNPREPHLAGTRENIPIAHSEKSSSVVPFGSRGSSLDTLNDNVRQTGWPVTININFGQSK</sequence>
<dbReference type="InterPro" id="IPR032857">
    <property type="entry name" value="ALKBH4"/>
</dbReference>
<dbReference type="OrthoDB" id="442860at2759"/>
<comment type="cofactor">
    <cofactor evidence="1">
        <name>Fe(2+)</name>
        <dbReference type="ChEBI" id="CHEBI:29033"/>
    </cofactor>
</comment>